<organism evidence="1 2">
    <name type="scientific">Salinicola rhizosphaerae</name>
    <dbReference type="NCBI Taxonomy" id="1443141"/>
    <lineage>
        <taxon>Bacteria</taxon>
        <taxon>Pseudomonadati</taxon>
        <taxon>Pseudomonadota</taxon>
        <taxon>Gammaproteobacteria</taxon>
        <taxon>Oceanospirillales</taxon>
        <taxon>Halomonadaceae</taxon>
        <taxon>Salinicola</taxon>
    </lineage>
</organism>
<sequence length="316" mass="35477">MTDTQFIELTDSIRVESLRMPSYIPDGESFKIAVGLEFQGKSYETEMLAYDHGNFMLVDKNTPFAKTDGLEALIAGRYPDDVERIFSGIAVNVDRFIAETSMSELDFQDEVFKFSVDTYVDELEIYSVAIEPKPGGGGFAGKAIVLFDQEHTIEFDASERALRSSFYVKEFVEPESSTLWEAIGGGKLAGPVFERFREKLNDYVDRNFSDLTNTAYVAFEVDGRERLQDADIHKIAHLLAPEQNHHTTALMKALSDFNANTPSVDGIVKKDGVWAVSGDKHRIQIRDEIYSVTGNLATPFREQRRAYSGLSFGERG</sequence>
<reference evidence="2" key="1">
    <citation type="journal article" date="2019" name="Int. J. Syst. Evol. Microbiol.">
        <title>The Global Catalogue of Microorganisms (GCM) 10K type strain sequencing project: providing services to taxonomists for standard genome sequencing and annotation.</title>
        <authorList>
            <consortium name="The Broad Institute Genomics Platform"/>
            <consortium name="The Broad Institute Genome Sequencing Center for Infectious Disease"/>
            <person name="Wu L."/>
            <person name="Ma J."/>
        </authorList>
    </citation>
    <scope>NUCLEOTIDE SEQUENCE [LARGE SCALE GENOMIC DNA]</scope>
    <source>
        <strain evidence="2">KCTC 32998</strain>
    </source>
</reference>
<proteinExistence type="predicted"/>
<dbReference type="EMBL" id="BMZI01000002">
    <property type="protein sequence ID" value="GHB13019.1"/>
    <property type="molecule type" value="Genomic_DNA"/>
</dbReference>
<accession>A0ABQ3DS93</accession>
<evidence type="ECO:0000313" key="1">
    <source>
        <dbReference type="EMBL" id="GHB13019.1"/>
    </source>
</evidence>
<gene>
    <name evidence="1" type="ORF">GCM10009038_08850</name>
</gene>
<protein>
    <recommendedName>
        <fullName evidence="3">DUF4868 domain-containing protein</fullName>
    </recommendedName>
</protein>
<name>A0ABQ3DS93_9GAMM</name>
<dbReference type="RefSeq" id="WP_189443439.1">
    <property type="nucleotide sequence ID" value="NZ_BMZI01000002.1"/>
</dbReference>
<evidence type="ECO:0000313" key="2">
    <source>
        <dbReference type="Proteomes" id="UP000646745"/>
    </source>
</evidence>
<evidence type="ECO:0008006" key="3">
    <source>
        <dbReference type="Google" id="ProtNLM"/>
    </source>
</evidence>
<comment type="caution">
    <text evidence="1">The sequence shown here is derived from an EMBL/GenBank/DDBJ whole genome shotgun (WGS) entry which is preliminary data.</text>
</comment>
<keyword evidence="2" id="KW-1185">Reference proteome</keyword>
<dbReference type="Proteomes" id="UP000646745">
    <property type="component" value="Unassembled WGS sequence"/>
</dbReference>